<dbReference type="STRING" id="1093900.A0A507B0C8"/>
<dbReference type="AlphaFoldDB" id="A0A507B0C8"/>
<protein>
    <submittedName>
        <fullName evidence="2">Uncharacterized protein</fullName>
    </submittedName>
</protein>
<reference evidence="2 3" key="1">
    <citation type="submission" date="2019-06" db="EMBL/GenBank/DDBJ databases">
        <title>Draft genome sequence of the filamentous fungus Phialemoniopsis curvata isolated from diesel fuel.</title>
        <authorList>
            <person name="Varaljay V.A."/>
            <person name="Lyon W.J."/>
            <person name="Crouch A.L."/>
            <person name="Drake C.E."/>
            <person name="Hollomon J.M."/>
            <person name="Nadeau L.J."/>
            <person name="Nunn H.S."/>
            <person name="Stevenson B.S."/>
            <person name="Bojanowski C.L."/>
            <person name="Crookes-Goodson W.J."/>
        </authorList>
    </citation>
    <scope>NUCLEOTIDE SEQUENCE [LARGE SCALE GENOMIC DNA]</scope>
    <source>
        <strain evidence="2 3">D216</strain>
    </source>
</reference>
<feature type="region of interest" description="Disordered" evidence="1">
    <location>
        <begin position="424"/>
        <end position="480"/>
    </location>
</feature>
<dbReference type="RefSeq" id="XP_030995064.1">
    <property type="nucleotide sequence ID" value="XM_031140947.1"/>
</dbReference>
<organism evidence="2 3">
    <name type="scientific">Thyridium curvatum</name>
    <dbReference type="NCBI Taxonomy" id="1093900"/>
    <lineage>
        <taxon>Eukaryota</taxon>
        <taxon>Fungi</taxon>
        <taxon>Dikarya</taxon>
        <taxon>Ascomycota</taxon>
        <taxon>Pezizomycotina</taxon>
        <taxon>Sordariomycetes</taxon>
        <taxon>Sordariomycetidae</taxon>
        <taxon>Thyridiales</taxon>
        <taxon>Thyridiaceae</taxon>
        <taxon>Thyridium</taxon>
    </lineage>
</organism>
<evidence type="ECO:0000256" key="1">
    <source>
        <dbReference type="SAM" id="MobiDB-lite"/>
    </source>
</evidence>
<accession>A0A507B0C8</accession>
<dbReference type="InParanoid" id="A0A507B0C8"/>
<dbReference type="PANTHER" id="PTHR39472">
    <property type="entry name" value="EXPRESSED PROTEIN"/>
    <property type="match status" value="1"/>
</dbReference>
<dbReference type="PANTHER" id="PTHR39472:SF1">
    <property type="entry name" value="EXPRESSED PROTEIN"/>
    <property type="match status" value="1"/>
</dbReference>
<name>A0A507B0C8_9PEZI</name>
<feature type="compositionally biased region" description="Polar residues" evidence="1">
    <location>
        <begin position="471"/>
        <end position="480"/>
    </location>
</feature>
<feature type="compositionally biased region" description="Low complexity" evidence="1">
    <location>
        <begin position="71"/>
        <end position="92"/>
    </location>
</feature>
<sequence length="480" mass="52593">MEPATVVFDDQGDLLIVDADAAILASRPRTKKSVRRQILECSSRPKPPRIPGNEEWPPIPIAPRRKRTHKPPQQQQQDQQQQPQLQQQQQQQELDNDVPLPPGLVLPIVNPPFIARALQLPRHHQQRQQLQQIQLQQQTQPIQMNGLNGGGMPGQPGGQMPGGGAGPLVGLPTPAGHQAELNYIHAMVEELSRQLAENKKVLEDVVTGVGRVRNRARAQAASNEELIATGADEVLNGPDSNMDAIVSLLTEALDKAKYSRDANAALLQQYATALSAMLRQFHEYKQRHVADVAAWHRSYREQLADARDENCRLRSQIWEMQRHAGLANESLRRFRGRYDDSESRWERRVDARAVRQELRFWKRMAMPEVSDDDPCWSDDDDLVDPVEKMRLGEHEKRMAQEQMAMAAAAAAAGESGGVLGGGDGAAGAGDAGVYDEEEQSTVGAAGMGGVAMQRDDAAAGGMPVLPPRPSSAASTGSSGQ</sequence>
<dbReference type="EMBL" id="SKBQ01000035">
    <property type="protein sequence ID" value="TPX13353.1"/>
    <property type="molecule type" value="Genomic_DNA"/>
</dbReference>
<evidence type="ECO:0000313" key="2">
    <source>
        <dbReference type="EMBL" id="TPX13353.1"/>
    </source>
</evidence>
<dbReference type="GeneID" id="41973773"/>
<dbReference type="Proteomes" id="UP000319257">
    <property type="component" value="Unassembled WGS sequence"/>
</dbReference>
<feature type="region of interest" description="Disordered" evidence="1">
    <location>
        <begin position="28"/>
        <end position="105"/>
    </location>
</feature>
<keyword evidence="3" id="KW-1185">Reference proteome</keyword>
<proteinExistence type="predicted"/>
<gene>
    <name evidence="2" type="ORF">E0L32_006326</name>
</gene>
<dbReference type="OrthoDB" id="5230543at2759"/>
<evidence type="ECO:0000313" key="3">
    <source>
        <dbReference type="Proteomes" id="UP000319257"/>
    </source>
</evidence>
<comment type="caution">
    <text evidence="2">The sequence shown here is derived from an EMBL/GenBank/DDBJ whole genome shotgun (WGS) entry which is preliminary data.</text>
</comment>